<accession>A0A2G0CIY3</accession>
<evidence type="ECO:0000313" key="1">
    <source>
        <dbReference type="EMBL" id="PHK99870.1"/>
    </source>
</evidence>
<protein>
    <submittedName>
        <fullName evidence="1">Pectate lyase</fullName>
    </submittedName>
</protein>
<dbReference type="InterPro" id="IPR012669">
    <property type="entry name" value="Pectate_lyase"/>
</dbReference>
<reference evidence="1 2" key="1">
    <citation type="submission" date="2017-10" db="EMBL/GenBank/DDBJ databases">
        <title>The draft genome sequence of Lewinella marina KCTC 32374.</title>
        <authorList>
            <person name="Wang K."/>
        </authorList>
    </citation>
    <scope>NUCLEOTIDE SEQUENCE [LARGE SCALE GENOMIC DNA]</scope>
    <source>
        <strain evidence="1 2">MKG-38</strain>
    </source>
</reference>
<dbReference type="EMBL" id="PDLO01000001">
    <property type="protein sequence ID" value="PHK99870.1"/>
    <property type="molecule type" value="Genomic_DNA"/>
</dbReference>
<comment type="caution">
    <text evidence="1">The sequence shown here is derived from an EMBL/GenBank/DDBJ whole genome shotgun (WGS) entry which is preliminary data.</text>
</comment>
<name>A0A2G0CIY3_9BACT</name>
<dbReference type="Pfam" id="PF09492">
    <property type="entry name" value="Pec_lyase"/>
    <property type="match status" value="1"/>
</dbReference>
<keyword evidence="1" id="KW-0456">Lyase</keyword>
<dbReference type="GO" id="GO:0016829">
    <property type="term" value="F:lyase activity"/>
    <property type="evidence" value="ECO:0007669"/>
    <property type="project" value="UniProtKB-KW"/>
</dbReference>
<evidence type="ECO:0000313" key="2">
    <source>
        <dbReference type="Proteomes" id="UP000226437"/>
    </source>
</evidence>
<proteinExistence type="predicted"/>
<organism evidence="1 2">
    <name type="scientific">Neolewinella marina</name>
    <dbReference type="NCBI Taxonomy" id="438751"/>
    <lineage>
        <taxon>Bacteria</taxon>
        <taxon>Pseudomonadati</taxon>
        <taxon>Bacteroidota</taxon>
        <taxon>Saprospiria</taxon>
        <taxon>Saprospirales</taxon>
        <taxon>Lewinellaceae</taxon>
        <taxon>Neolewinella</taxon>
    </lineage>
</organism>
<dbReference type="NCBIfam" id="TIGR02474">
    <property type="entry name" value="pec_lyase"/>
    <property type="match status" value="1"/>
</dbReference>
<keyword evidence="2" id="KW-1185">Reference proteome</keyword>
<dbReference type="SUPFAM" id="SSF81853">
    <property type="entry name" value="Family 10 polysaccharide lyase"/>
    <property type="match status" value="1"/>
</dbReference>
<dbReference type="AlphaFoldDB" id="A0A2G0CIY3"/>
<dbReference type="Proteomes" id="UP000226437">
    <property type="component" value="Unassembled WGS sequence"/>
</dbReference>
<dbReference type="OrthoDB" id="9804686at2"/>
<gene>
    <name evidence="1" type="primary">pelA</name>
    <name evidence="1" type="ORF">CGL56_02155</name>
</gene>
<dbReference type="Gene3D" id="1.50.10.20">
    <property type="match status" value="1"/>
</dbReference>
<sequence>MLLYQRDNGGWPQDHGDAIDYSAELSEEERAAIAQDKSREDATLDDHSTTREIDYLLEAFAETGKSAYRKAAIRGLEFLLTAQNAAGGWPQKYPDTSGYHGHITYNDNAMIDVMNLLFQVAGGEGKYGSVDQDLRARAAGAVQRGIACILNTQVVARNGQLTVWGAQHDRHTLAPAAARKFEPATLSGSESVGIVRFLMRLENPDESIKRSIRAAVHFLDSVRIDGYRMDRIDDPSQPTGRDRIIVPDSSKTLWARFYELDTFRPVFTGRDAVVHYRLEDIENERRMGYGFYGSWPRDLIRKDYPAWEALIKD</sequence>